<dbReference type="RefSeq" id="WP_018474483.1">
    <property type="nucleotide sequence ID" value="NZ_BMWX01000001.1"/>
</dbReference>
<organism evidence="3 4">
    <name type="scientific">Echinicola pacifica</name>
    <dbReference type="NCBI Taxonomy" id="346377"/>
    <lineage>
        <taxon>Bacteria</taxon>
        <taxon>Pseudomonadati</taxon>
        <taxon>Bacteroidota</taxon>
        <taxon>Cytophagia</taxon>
        <taxon>Cytophagales</taxon>
        <taxon>Cyclobacteriaceae</taxon>
        <taxon>Echinicola</taxon>
    </lineage>
</organism>
<dbReference type="GO" id="GO:0006508">
    <property type="term" value="P:proteolysis"/>
    <property type="evidence" value="ECO:0007669"/>
    <property type="project" value="InterPro"/>
</dbReference>
<reference evidence="3" key="2">
    <citation type="submission" date="2020-09" db="EMBL/GenBank/DDBJ databases">
        <authorList>
            <person name="Sun Q."/>
            <person name="Kim S."/>
        </authorList>
    </citation>
    <scope>NUCLEOTIDE SEQUENCE</scope>
    <source>
        <strain evidence="3">KCTC 12368</strain>
    </source>
</reference>
<dbReference type="InterPro" id="IPR029030">
    <property type="entry name" value="Caspase-like_dom_sf"/>
</dbReference>
<keyword evidence="1" id="KW-0732">Signal</keyword>
<dbReference type="CDD" id="cd02258">
    <property type="entry name" value="Peptidase_C25_N"/>
    <property type="match status" value="1"/>
</dbReference>
<protein>
    <submittedName>
        <fullName evidence="3">Peptidase C25</fullName>
    </submittedName>
</protein>
<dbReference type="EMBL" id="BMWX01000001">
    <property type="protein sequence ID" value="GGZ14398.1"/>
    <property type="molecule type" value="Genomic_DNA"/>
</dbReference>
<evidence type="ECO:0000256" key="1">
    <source>
        <dbReference type="ARBA" id="ARBA00022729"/>
    </source>
</evidence>
<dbReference type="NCBIfam" id="TIGR04183">
    <property type="entry name" value="Por_Secre_tail"/>
    <property type="match status" value="1"/>
</dbReference>
<feature type="domain" description="Gingipain" evidence="2">
    <location>
        <begin position="363"/>
        <end position="729"/>
    </location>
</feature>
<evidence type="ECO:0000313" key="4">
    <source>
        <dbReference type="Proteomes" id="UP000619457"/>
    </source>
</evidence>
<comment type="caution">
    <text evidence="3">The sequence shown here is derived from an EMBL/GenBank/DDBJ whole genome shotgun (WGS) entry which is preliminary data.</text>
</comment>
<dbReference type="SUPFAM" id="SSF52129">
    <property type="entry name" value="Caspase-like"/>
    <property type="match status" value="1"/>
</dbReference>
<keyword evidence="4" id="KW-1185">Reference proteome</keyword>
<dbReference type="Gene3D" id="3.40.50.1460">
    <property type="match status" value="1"/>
</dbReference>
<dbReference type="InterPro" id="IPR029031">
    <property type="entry name" value="Gingipain_N_sf"/>
</dbReference>
<dbReference type="InterPro" id="IPR026444">
    <property type="entry name" value="Secre_tail"/>
</dbReference>
<sequence>MNRHLRHILPFILLVITLSNGGRLAAQQSYTFSITEDGLYLLRSDQLKALGFQDITRVKITGQPYTLDQTLSKGQLFPAEIPSLVTEEGLLLFLSGPHQTSIEAGKLHYDLHPYTESASYQLQSSTDPPLRIQTSSSDEIDGSSTGLVYQLYYYHKPQYNILSSGRDWYGLRTFSNDLSSFNFPVKPYTIGPIYAQANMMAQSTSLASLTIESFGNVLLETSIEAVPSSTYGIKGREKIIEHFSPFFELGSTTKLSLRMSSNDPNATAYLKYFLLGLPHKSENLPPGIYHSLKTDESIGIIPQENYRYWEISDIYQPAIIPSGGPFTLDYEQRLLVADQNSARAIETFEKVEIDLASSPAAQFIIISSSNFRYAADKLASHKQGLGISTLVTSPEAIYDSYNAGTMDITAIRNFIAHQYHTHGQLKFVLFMGKGTFDYKGLSGGYENQVPTYSSRNSLDPLRTFSSDDYFGLLAYGQGQWEETSDGDEPMAIGLGRIPVISSTEALQVVDKIIDYENLPRQIGNWKNKVIMVADDGDNNIHLRHSENHSQYLNEYLPIVDLEKIYLDAYPQTGTRPAQNSEAARKSFADVFSSGALLVNYIGHGNEQQLTEERLFETRDLEDWPEADHLPVFITATCEFGRHDSPYIRSGAEAMLSAKNKGSIALLTTGRPVYSSSNYELNRAFMEAFVSRQAGAEIYLGDLFKDTKNQSLNGPYNRNFSLLGDPSMRLASYELAVQLTLEEEAEEISSGKPTFYSGQLIDPLTGMVVTSFDGEYTLEVHGDFIESSTLGDEGNTSTFFGKPDLLFQGSGEVIDGGFTGSLKLGEYKEEIRGPLRVKLYAVDTQKQIEGRGISSFGAGDHAPDETDLLGPSIHLYAGDSVNPVSITDSKTIRILANVWDDDGLYFGNDENYQAQLSLNGKVIPNGAEFFKAVNNSYILGLMDLSVSGLKEGENSIVISIYDLAANRSSQEMKLIVEGSQRIRITKVQHFPNPATEKTYFRISHNRATETILVKLAIYNILGQEIYSSEKRYVNASADIVDLEWFFLGNITKIPAKGTYIYRLQLLSESDGTSDQANGKIVIQ</sequence>
<name>A0A918PM32_9BACT</name>
<gene>
    <name evidence="3" type="primary">porU</name>
    <name evidence="3" type="ORF">GCM10007049_02820</name>
</gene>
<proteinExistence type="predicted"/>
<reference evidence="3" key="1">
    <citation type="journal article" date="2014" name="Int. J. Syst. Evol. Microbiol.">
        <title>Complete genome sequence of Corynebacterium casei LMG S-19264T (=DSM 44701T), isolated from a smear-ripened cheese.</title>
        <authorList>
            <consortium name="US DOE Joint Genome Institute (JGI-PGF)"/>
            <person name="Walter F."/>
            <person name="Albersmeier A."/>
            <person name="Kalinowski J."/>
            <person name="Ruckert C."/>
        </authorList>
    </citation>
    <scope>NUCLEOTIDE SEQUENCE</scope>
    <source>
        <strain evidence="3">KCTC 12368</strain>
    </source>
</reference>
<dbReference type="Pfam" id="PF01364">
    <property type="entry name" value="Peptidase_C25"/>
    <property type="match status" value="1"/>
</dbReference>
<dbReference type="Proteomes" id="UP000619457">
    <property type="component" value="Unassembled WGS sequence"/>
</dbReference>
<dbReference type="AlphaFoldDB" id="A0A918PM32"/>
<dbReference type="NCBIfam" id="NF033707">
    <property type="entry name" value="T9SS_sortase"/>
    <property type="match status" value="1"/>
</dbReference>
<evidence type="ECO:0000313" key="3">
    <source>
        <dbReference type="EMBL" id="GGZ14398.1"/>
    </source>
</evidence>
<evidence type="ECO:0000259" key="2">
    <source>
        <dbReference type="Pfam" id="PF01364"/>
    </source>
</evidence>
<dbReference type="InterPro" id="IPR001769">
    <property type="entry name" value="Gingipain"/>
</dbReference>
<dbReference type="Gene3D" id="3.40.50.10390">
    <property type="entry name" value="Gingipain r, domain 1"/>
    <property type="match status" value="1"/>
</dbReference>
<accession>A0A918PM32</accession>
<dbReference type="GO" id="GO:0008234">
    <property type="term" value="F:cysteine-type peptidase activity"/>
    <property type="evidence" value="ECO:0007669"/>
    <property type="project" value="InterPro"/>
</dbReference>